<dbReference type="PIRSF" id="PIRSF000887">
    <property type="entry name" value="Pesterase_MJ0037"/>
    <property type="match status" value="1"/>
</dbReference>
<dbReference type="PANTHER" id="PTHR39323">
    <property type="entry name" value="BLR1149 PROTEIN"/>
    <property type="match status" value="1"/>
</dbReference>
<name>A0A133VRL5_9EURY</name>
<dbReference type="Proteomes" id="UP000070038">
    <property type="component" value="Unassembled WGS sequence"/>
</dbReference>
<proteinExistence type="predicted"/>
<gene>
    <name evidence="1" type="ORF">AKJ46_00975</name>
</gene>
<sequence length="185" mass="20692">QEWRVFPDFFSELNDHAPIEILPGNHDGDIEGLVPQDVIIHDSRGITVSDGKVGLMHGHTWPNPKLLKAETIVTGHNHPIIEFRDKLGARMTEPAWVKAKIDPEKFPEKLRKEITGTGFELLVIPAFNKLIGGAPVNRGIPEELLGPMFKAGAIQLDEAEIYLLDGTFLGELENLKKFENTQKEE</sequence>
<dbReference type="SUPFAM" id="SSF56300">
    <property type="entry name" value="Metallo-dependent phosphatases"/>
    <property type="match status" value="1"/>
</dbReference>
<evidence type="ECO:0000313" key="2">
    <source>
        <dbReference type="Proteomes" id="UP000070038"/>
    </source>
</evidence>
<keyword evidence="2" id="KW-1185">Reference proteome</keyword>
<reference evidence="1 2" key="1">
    <citation type="journal article" date="2016" name="Sci. Rep.">
        <title>Metabolic traits of an uncultured archaeal lineage -MSBL1- from brine pools of the Red Sea.</title>
        <authorList>
            <person name="Mwirichia R."/>
            <person name="Alam I."/>
            <person name="Rashid M."/>
            <person name="Vinu M."/>
            <person name="Ba-Alawi W."/>
            <person name="Anthony Kamau A."/>
            <person name="Kamanda Ngugi D."/>
            <person name="Goker M."/>
            <person name="Klenk H.P."/>
            <person name="Bajic V."/>
            <person name="Stingl U."/>
        </authorList>
    </citation>
    <scope>NUCLEOTIDE SEQUENCE [LARGE SCALE GENOMIC DNA]</scope>
    <source>
        <strain evidence="1">SCGC-AAA833K04</strain>
    </source>
</reference>
<feature type="non-terminal residue" evidence="1">
    <location>
        <position position="1"/>
    </location>
</feature>
<dbReference type="InterPro" id="IPR024173">
    <property type="entry name" value="Pesterase_MJ0037-like"/>
</dbReference>
<dbReference type="PANTHER" id="PTHR39323:SF1">
    <property type="entry name" value="BLR1149 PROTEIN"/>
    <property type="match status" value="1"/>
</dbReference>
<comment type="caution">
    <text evidence="1">The sequence shown here is derived from an EMBL/GenBank/DDBJ whole genome shotgun (WGS) entry which is preliminary data.</text>
</comment>
<evidence type="ECO:0000313" key="1">
    <source>
        <dbReference type="EMBL" id="KXB09067.1"/>
    </source>
</evidence>
<evidence type="ECO:0008006" key="3">
    <source>
        <dbReference type="Google" id="ProtNLM"/>
    </source>
</evidence>
<protein>
    <recommendedName>
        <fullName evidence="3">Calcineurin-like phosphoesterase domain-containing protein</fullName>
    </recommendedName>
</protein>
<accession>A0A133VRL5</accession>
<dbReference type="AlphaFoldDB" id="A0A133VRL5"/>
<dbReference type="InterPro" id="IPR029052">
    <property type="entry name" value="Metallo-depent_PP-like"/>
</dbReference>
<organism evidence="1 2">
    <name type="scientific">candidate division MSBL1 archaeon SCGC-AAA833K04</name>
    <dbReference type="NCBI Taxonomy" id="1698258"/>
    <lineage>
        <taxon>Archaea</taxon>
        <taxon>Methanobacteriati</taxon>
        <taxon>Methanobacteriota</taxon>
        <taxon>candidate division MSBL1</taxon>
    </lineage>
</organism>
<dbReference type="EMBL" id="LHYN01000020">
    <property type="protein sequence ID" value="KXB09067.1"/>
    <property type="molecule type" value="Genomic_DNA"/>
</dbReference>